<evidence type="ECO:0000256" key="2">
    <source>
        <dbReference type="ARBA" id="ARBA00022692"/>
    </source>
</evidence>
<keyword evidence="2 5" id="KW-0812">Transmembrane</keyword>
<dbReference type="RefSeq" id="WP_012373944.1">
    <property type="nucleotide sequence ID" value="NC_010571.1"/>
</dbReference>
<dbReference type="InterPro" id="IPR037185">
    <property type="entry name" value="EmrE-like"/>
</dbReference>
<accession>B1ZNH2</accession>
<feature type="domain" description="EamA" evidence="6">
    <location>
        <begin position="147"/>
        <end position="285"/>
    </location>
</feature>
<dbReference type="PANTHER" id="PTHR32322:SF9">
    <property type="entry name" value="AMINO-ACID METABOLITE EFFLUX PUMP-RELATED"/>
    <property type="match status" value="1"/>
</dbReference>
<feature type="transmembrane region" description="Helical" evidence="5">
    <location>
        <begin position="207"/>
        <end position="231"/>
    </location>
</feature>
<evidence type="ECO:0000313" key="7">
    <source>
        <dbReference type="EMBL" id="ACB74406.1"/>
    </source>
</evidence>
<dbReference type="Pfam" id="PF00892">
    <property type="entry name" value="EamA"/>
    <property type="match status" value="2"/>
</dbReference>
<sequence length="305" mass="32038">MPAATLPFRHLLLALLVVTIWGANFVAIKVALRELPPLLLCTVRFVAVALPVVFFVPRPKVPWHQLALYGMTMFGVHFGLLFLGMKLGMSAGLASLTLQFQVFVTLALAAMMLKERISVVQIAGALTAFGGFGLVAAHTGGDVTIAGLSCVLLAACSWGFANLVSKRLGAVNPLALVVWGGAFVPVPMAVASLVFEGPTLIAHSLTQAGFATIGSVAYIVYGSTLLAYSLWSWLLARHPASTIAPFTLLVPVSGMLSSSLLLGEALPAWKLQAAVLVIVGLALSLFGPRFAPALLRAMRRAPAQG</sequence>
<dbReference type="SUPFAM" id="SSF103481">
    <property type="entry name" value="Multidrug resistance efflux transporter EmrE"/>
    <property type="match status" value="2"/>
</dbReference>
<keyword evidence="4 5" id="KW-0472">Membrane</keyword>
<dbReference type="KEGG" id="ote:Oter_1118"/>
<proteinExistence type="predicted"/>
<gene>
    <name evidence="7" type="ordered locus">Oter_1118</name>
</gene>
<evidence type="ECO:0000313" key="8">
    <source>
        <dbReference type="Proteomes" id="UP000007013"/>
    </source>
</evidence>
<feature type="transmembrane region" description="Helical" evidence="5">
    <location>
        <begin position="243"/>
        <end position="263"/>
    </location>
</feature>
<reference evidence="7 8" key="1">
    <citation type="journal article" date="2011" name="J. Bacteriol.">
        <title>Genome sequence of the verrucomicrobium Opitutus terrae PB90-1, an abundant inhabitant of rice paddy soil ecosystems.</title>
        <authorList>
            <person name="van Passel M.W."/>
            <person name="Kant R."/>
            <person name="Palva A."/>
            <person name="Copeland A."/>
            <person name="Lucas S."/>
            <person name="Lapidus A."/>
            <person name="Glavina del Rio T."/>
            <person name="Pitluck S."/>
            <person name="Goltsman E."/>
            <person name="Clum A."/>
            <person name="Sun H."/>
            <person name="Schmutz J."/>
            <person name="Larimer F.W."/>
            <person name="Land M.L."/>
            <person name="Hauser L."/>
            <person name="Kyrpides N."/>
            <person name="Mikhailova N."/>
            <person name="Richardson P.P."/>
            <person name="Janssen P.H."/>
            <person name="de Vos W.M."/>
            <person name="Smidt H."/>
        </authorList>
    </citation>
    <scope>NUCLEOTIDE SEQUENCE [LARGE SCALE GENOMIC DNA]</scope>
    <source>
        <strain evidence="8">DSM 11246 / JCM 15787 / PB90-1</strain>
    </source>
</reference>
<evidence type="ECO:0000256" key="4">
    <source>
        <dbReference type="ARBA" id="ARBA00023136"/>
    </source>
</evidence>
<keyword evidence="8" id="KW-1185">Reference proteome</keyword>
<feature type="transmembrane region" description="Helical" evidence="5">
    <location>
        <begin position="176"/>
        <end position="195"/>
    </location>
</feature>
<feature type="transmembrane region" description="Helical" evidence="5">
    <location>
        <begin position="68"/>
        <end position="85"/>
    </location>
</feature>
<evidence type="ECO:0000256" key="3">
    <source>
        <dbReference type="ARBA" id="ARBA00022989"/>
    </source>
</evidence>
<evidence type="ECO:0000256" key="5">
    <source>
        <dbReference type="SAM" id="Phobius"/>
    </source>
</evidence>
<dbReference type="HOGENOM" id="CLU_033863_20_1_0"/>
<evidence type="ECO:0000259" key="6">
    <source>
        <dbReference type="Pfam" id="PF00892"/>
    </source>
</evidence>
<feature type="transmembrane region" description="Helical" evidence="5">
    <location>
        <begin position="37"/>
        <end position="56"/>
    </location>
</feature>
<dbReference type="eggNOG" id="COG0697">
    <property type="taxonomic scope" value="Bacteria"/>
</dbReference>
<dbReference type="PANTHER" id="PTHR32322">
    <property type="entry name" value="INNER MEMBRANE TRANSPORTER"/>
    <property type="match status" value="1"/>
</dbReference>
<evidence type="ECO:0000256" key="1">
    <source>
        <dbReference type="ARBA" id="ARBA00004141"/>
    </source>
</evidence>
<dbReference type="Proteomes" id="UP000007013">
    <property type="component" value="Chromosome"/>
</dbReference>
<feature type="domain" description="EamA" evidence="6">
    <location>
        <begin position="11"/>
        <end position="135"/>
    </location>
</feature>
<organism evidence="7 8">
    <name type="scientific">Opitutus terrae (strain DSM 11246 / JCM 15787 / PB90-1)</name>
    <dbReference type="NCBI Taxonomy" id="452637"/>
    <lineage>
        <taxon>Bacteria</taxon>
        <taxon>Pseudomonadati</taxon>
        <taxon>Verrucomicrobiota</taxon>
        <taxon>Opitutia</taxon>
        <taxon>Opitutales</taxon>
        <taxon>Opitutaceae</taxon>
        <taxon>Opitutus</taxon>
    </lineage>
</organism>
<dbReference type="InterPro" id="IPR000620">
    <property type="entry name" value="EamA_dom"/>
</dbReference>
<comment type="subcellular location">
    <subcellularLocation>
        <location evidence="1">Membrane</location>
        <topology evidence="1">Multi-pass membrane protein</topology>
    </subcellularLocation>
</comment>
<dbReference type="AlphaFoldDB" id="B1ZNH2"/>
<dbReference type="InterPro" id="IPR050638">
    <property type="entry name" value="AA-Vitamin_Transporters"/>
</dbReference>
<feature type="transmembrane region" description="Helical" evidence="5">
    <location>
        <begin position="269"/>
        <end position="291"/>
    </location>
</feature>
<feature type="transmembrane region" description="Helical" evidence="5">
    <location>
        <begin position="143"/>
        <end position="164"/>
    </location>
</feature>
<dbReference type="EMBL" id="CP001032">
    <property type="protein sequence ID" value="ACB74406.1"/>
    <property type="molecule type" value="Genomic_DNA"/>
</dbReference>
<name>B1ZNH2_OPITP</name>
<feature type="transmembrane region" description="Helical" evidence="5">
    <location>
        <begin position="117"/>
        <end position="137"/>
    </location>
</feature>
<keyword evidence="3 5" id="KW-1133">Transmembrane helix</keyword>
<protein>
    <recommendedName>
        <fullName evidence="6">EamA domain-containing protein</fullName>
    </recommendedName>
</protein>
<dbReference type="GO" id="GO:0016020">
    <property type="term" value="C:membrane"/>
    <property type="evidence" value="ECO:0007669"/>
    <property type="project" value="UniProtKB-SubCell"/>
</dbReference>